<sequence>MGGGCWTCRRRHTKCDETKPSCLNCRIRGIECDGYGIRLAEFTARGAFKGQLVSKVTRGSRADGSPEEDRPRKRSKPQTQTVDKDNAKDSLHVPGDRDSPATTPAHPALNDAGIEAPFSVQSHEEPLNPDPTHISAQTSSSAENTPTSCHSHGISLDELFPAPDLLSIESPDQNTASNADQEADHSNADDLWNEPPDQSLLDIGPLTFLEAQSLDLNFEGNLYPAALDFGQPNELASDYVDLDIVGPSQSQTDSNLDRVDQQWSQRSPLVGKVTKTITLPPSPDDPFDQYLFFHYIDNLSLRLYPVKPDQNPYREVYGNLAARCPPLHHTILFASALHLANLGRLPKFAIQQYRKTMRQSFRDALVKQDELEGLGATVLLSVVFDVIGTGLDTWSSKLIGCRRLLQTALSRANLPISSDLQCMIVQYNWAAIMSRTLLRDVQSPDTLIELRCIDEVFDPQQTPRSIQGAHHQSHWWNNLPDHQMHLFLRHATDLAADVDRHRAGPDAVDRILQLMPEVSELVQSIRNWEPDISLVDQEYVASVEHFNNIWRQGMICYVYHEIYSLPSDDSRIQTCVENSIESFRRLSWLQACLFPVFMLAVHAQTQEARSCFETGLTSMHTSLAFQAPVSVVLTLKNIWEYSDENGARETKWRDLVKDLSLELNILL</sequence>
<organism evidence="1 2">
    <name type="scientific">Fusarium decemcellulare</name>
    <dbReference type="NCBI Taxonomy" id="57161"/>
    <lineage>
        <taxon>Eukaryota</taxon>
        <taxon>Fungi</taxon>
        <taxon>Dikarya</taxon>
        <taxon>Ascomycota</taxon>
        <taxon>Pezizomycotina</taxon>
        <taxon>Sordariomycetes</taxon>
        <taxon>Hypocreomycetidae</taxon>
        <taxon>Hypocreales</taxon>
        <taxon>Nectriaceae</taxon>
        <taxon>Fusarium</taxon>
        <taxon>Fusarium decemcellulare species complex</taxon>
    </lineage>
</organism>
<accession>A0ACC1SZ26</accession>
<evidence type="ECO:0000313" key="1">
    <source>
        <dbReference type="EMBL" id="KAJ3549182.1"/>
    </source>
</evidence>
<protein>
    <submittedName>
        <fullName evidence="1">Uncharacterized protein</fullName>
    </submittedName>
</protein>
<dbReference type="Proteomes" id="UP001148629">
    <property type="component" value="Unassembled WGS sequence"/>
</dbReference>
<comment type="caution">
    <text evidence="1">The sequence shown here is derived from an EMBL/GenBank/DDBJ whole genome shotgun (WGS) entry which is preliminary data.</text>
</comment>
<reference evidence="1" key="1">
    <citation type="submission" date="2022-08" db="EMBL/GenBank/DDBJ databases">
        <title>Genome Sequence of Fusarium decemcellulare.</title>
        <authorList>
            <person name="Buettner E."/>
        </authorList>
    </citation>
    <scope>NUCLEOTIDE SEQUENCE</scope>
    <source>
        <strain evidence="1">Babe19</strain>
    </source>
</reference>
<keyword evidence="2" id="KW-1185">Reference proteome</keyword>
<dbReference type="EMBL" id="JANRMS010000029">
    <property type="protein sequence ID" value="KAJ3549182.1"/>
    <property type="molecule type" value="Genomic_DNA"/>
</dbReference>
<evidence type="ECO:0000313" key="2">
    <source>
        <dbReference type="Proteomes" id="UP001148629"/>
    </source>
</evidence>
<name>A0ACC1SZ26_9HYPO</name>
<proteinExistence type="predicted"/>
<gene>
    <name evidence="1" type="ORF">NM208_g633</name>
</gene>